<gene>
    <name evidence="9" type="ORF">CLV40_109217</name>
</gene>
<dbReference type="Pfam" id="PF00720">
    <property type="entry name" value="SSI"/>
    <property type="match status" value="1"/>
</dbReference>
<dbReference type="InterPro" id="IPR023549">
    <property type="entry name" value="Subtilisin_inhibitor"/>
</dbReference>
<feature type="signal peptide" evidence="7">
    <location>
        <begin position="1"/>
        <end position="26"/>
    </location>
</feature>
<proteinExistence type="inferred from homology"/>
<evidence type="ECO:0000256" key="3">
    <source>
        <dbReference type="ARBA" id="ARBA00022525"/>
    </source>
</evidence>
<evidence type="ECO:0000256" key="6">
    <source>
        <dbReference type="ARBA" id="ARBA00023157"/>
    </source>
</evidence>
<comment type="similarity">
    <text evidence="2">Belongs to the protease inhibitor I16 (SSI) family.</text>
</comment>
<dbReference type="OrthoDB" id="4567948at2"/>
<name>A0A2S6GNL5_9PSEU</name>
<evidence type="ECO:0000256" key="7">
    <source>
        <dbReference type="SAM" id="SignalP"/>
    </source>
</evidence>
<dbReference type="AlphaFoldDB" id="A0A2S6GNL5"/>
<keyword evidence="10" id="KW-1185">Reference proteome</keyword>
<evidence type="ECO:0000313" key="9">
    <source>
        <dbReference type="EMBL" id="PPK66832.1"/>
    </source>
</evidence>
<dbReference type="InterPro" id="IPR020054">
    <property type="entry name" value="Prot_inh_SSI_I16_CS"/>
</dbReference>
<reference evidence="9 10" key="1">
    <citation type="submission" date="2018-02" db="EMBL/GenBank/DDBJ databases">
        <title>Genomic Encyclopedia of Archaeal and Bacterial Type Strains, Phase II (KMG-II): from individual species to whole genera.</title>
        <authorList>
            <person name="Goeker M."/>
        </authorList>
    </citation>
    <scope>NUCLEOTIDE SEQUENCE [LARGE SCALE GENOMIC DNA]</scope>
    <source>
        <strain evidence="9 10">YU 961-1</strain>
    </source>
</reference>
<dbReference type="GO" id="GO:0004867">
    <property type="term" value="F:serine-type endopeptidase inhibitor activity"/>
    <property type="evidence" value="ECO:0007669"/>
    <property type="project" value="UniProtKB-KW"/>
</dbReference>
<dbReference type="GO" id="GO:0005576">
    <property type="term" value="C:extracellular region"/>
    <property type="evidence" value="ECO:0007669"/>
    <property type="project" value="UniProtKB-SubCell"/>
</dbReference>
<keyword evidence="3" id="KW-0964">Secreted</keyword>
<dbReference type="InterPro" id="IPR036819">
    <property type="entry name" value="Subtilisin_inhibitor-like_sf"/>
</dbReference>
<comment type="caution">
    <text evidence="9">The sequence shown here is derived from an EMBL/GenBank/DDBJ whole genome shotgun (WGS) entry which is preliminary data.</text>
</comment>
<dbReference type="Gene3D" id="3.30.350.10">
    <property type="entry name" value="Subtilisin inhibitor-like"/>
    <property type="match status" value="1"/>
</dbReference>
<dbReference type="EMBL" id="PTIX01000009">
    <property type="protein sequence ID" value="PPK66832.1"/>
    <property type="molecule type" value="Genomic_DNA"/>
</dbReference>
<comment type="subcellular location">
    <subcellularLocation>
        <location evidence="1">Secreted</location>
    </subcellularLocation>
</comment>
<organism evidence="9 10">
    <name type="scientific">Actinokineospora auranticolor</name>
    <dbReference type="NCBI Taxonomy" id="155976"/>
    <lineage>
        <taxon>Bacteria</taxon>
        <taxon>Bacillati</taxon>
        <taxon>Actinomycetota</taxon>
        <taxon>Actinomycetes</taxon>
        <taxon>Pseudonocardiales</taxon>
        <taxon>Pseudonocardiaceae</taxon>
        <taxon>Actinokineospora</taxon>
    </lineage>
</organism>
<evidence type="ECO:0000256" key="5">
    <source>
        <dbReference type="ARBA" id="ARBA00022900"/>
    </source>
</evidence>
<sequence>MSAKRLATAAACAVAAALVPATAAQASTAPVRGALLLTVTTADGRSDVAYLECAPDRGTHAHPTAACAALSQVNGDVAQLPGNPGQLCTLEYAPARATVHGLWGPRFVRYQQTHPNRCALAAATGPVFDL</sequence>
<dbReference type="RefSeq" id="WP_104480196.1">
    <property type="nucleotide sequence ID" value="NZ_CP154825.1"/>
</dbReference>
<feature type="domain" description="Subtilisin inhibitor" evidence="8">
    <location>
        <begin position="34"/>
        <end position="116"/>
    </location>
</feature>
<evidence type="ECO:0000259" key="8">
    <source>
        <dbReference type="Pfam" id="PF00720"/>
    </source>
</evidence>
<dbReference type="SUPFAM" id="SSF55399">
    <property type="entry name" value="Subtilisin inhibitor"/>
    <property type="match status" value="1"/>
</dbReference>
<keyword evidence="4" id="KW-0646">Protease inhibitor</keyword>
<keyword evidence="6" id="KW-1015">Disulfide bond</keyword>
<dbReference type="PROSITE" id="PS00999">
    <property type="entry name" value="SSI"/>
    <property type="match status" value="1"/>
</dbReference>
<accession>A0A2S6GNL5</accession>
<evidence type="ECO:0000256" key="2">
    <source>
        <dbReference type="ARBA" id="ARBA00010472"/>
    </source>
</evidence>
<evidence type="ECO:0000256" key="1">
    <source>
        <dbReference type="ARBA" id="ARBA00004613"/>
    </source>
</evidence>
<feature type="chain" id="PRO_5015584113" evidence="7">
    <location>
        <begin position="27"/>
        <end position="130"/>
    </location>
</feature>
<evidence type="ECO:0000256" key="4">
    <source>
        <dbReference type="ARBA" id="ARBA00022690"/>
    </source>
</evidence>
<keyword evidence="7" id="KW-0732">Signal</keyword>
<dbReference type="Proteomes" id="UP000239203">
    <property type="component" value="Unassembled WGS sequence"/>
</dbReference>
<keyword evidence="5" id="KW-0722">Serine protease inhibitor</keyword>
<evidence type="ECO:0000313" key="10">
    <source>
        <dbReference type="Proteomes" id="UP000239203"/>
    </source>
</evidence>
<protein>
    <submittedName>
        <fullName evidence="9">Subtilisin inhibitor-like</fullName>
    </submittedName>
</protein>